<evidence type="ECO:0000313" key="1">
    <source>
        <dbReference type="EMBL" id="WTY39208.1"/>
    </source>
</evidence>
<reference evidence="1 2" key="1">
    <citation type="submission" date="2022-10" db="EMBL/GenBank/DDBJ databases">
        <title>The complete genomes of actinobacterial strains from the NBC collection.</title>
        <authorList>
            <person name="Joergensen T.S."/>
            <person name="Alvarez Arevalo M."/>
            <person name="Sterndorff E.B."/>
            <person name="Faurdal D."/>
            <person name="Vuksanovic O."/>
            <person name="Mourched A.-S."/>
            <person name="Charusanti P."/>
            <person name="Shaw S."/>
            <person name="Blin K."/>
            <person name="Weber T."/>
        </authorList>
    </citation>
    <scope>NUCLEOTIDE SEQUENCE [LARGE SCALE GENOMIC DNA]</scope>
    <source>
        <strain evidence="1 2">NBC_01413</strain>
    </source>
</reference>
<keyword evidence="2" id="KW-1185">Reference proteome</keyword>
<gene>
    <name evidence="1" type="ORF">OG308_15925</name>
</gene>
<organism evidence="1 2">
    <name type="scientific">Nocardia salmonicida</name>
    <dbReference type="NCBI Taxonomy" id="53431"/>
    <lineage>
        <taxon>Bacteria</taxon>
        <taxon>Bacillati</taxon>
        <taxon>Actinomycetota</taxon>
        <taxon>Actinomycetes</taxon>
        <taxon>Mycobacteriales</taxon>
        <taxon>Nocardiaceae</taxon>
        <taxon>Nocardia</taxon>
    </lineage>
</organism>
<dbReference type="EMBL" id="CP109527">
    <property type="protein sequence ID" value="WTY39208.1"/>
    <property type="molecule type" value="Genomic_DNA"/>
</dbReference>
<sequence>MTDNQSDQLKCNYVGTRAKGNTIVKCTDGLEVIVQICPTGTRAVMVDGQARCVPVTE</sequence>
<accession>A0ABZ1NHK2</accession>
<evidence type="ECO:0000313" key="2">
    <source>
        <dbReference type="Proteomes" id="UP001621418"/>
    </source>
</evidence>
<dbReference type="Proteomes" id="UP001621418">
    <property type="component" value="Chromosome"/>
</dbReference>
<proteinExistence type="predicted"/>
<dbReference type="RefSeq" id="WP_405151115.1">
    <property type="nucleotide sequence ID" value="NZ_CP109527.1"/>
</dbReference>
<protein>
    <submittedName>
        <fullName evidence="1">Uncharacterized protein</fullName>
    </submittedName>
</protein>
<name>A0ABZ1NHK2_9NOCA</name>